<keyword evidence="1" id="KW-0472">Membrane</keyword>
<proteinExistence type="predicted"/>
<evidence type="ECO:0008006" key="4">
    <source>
        <dbReference type="Google" id="ProtNLM"/>
    </source>
</evidence>
<dbReference type="RefSeq" id="WP_229668171.1">
    <property type="nucleotide sequence ID" value="NZ_BMLU01000004.1"/>
</dbReference>
<gene>
    <name evidence="2" type="ORF">EV664_10466</name>
</gene>
<sequence>MVVAEEEIRPPRIGPAVALYVFSLFGGVALHKGLDLHGWVLVPIYAVPIAALGWMIVQKRRMRAVGAAGCSGGKAYQRRILGLALAYMALLMLANWLNSQFALHGIAAVLVALLPALPLIGMILAIGRLIIDEKDEYLRVLHVRQMLVATGFMLSVCSIWGFLESFDQVPHVPAYWAFVIWCGGLALGTLYNEMRP</sequence>
<keyword evidence="1" id="KW-1133">Transmembrane helix</keyword>
<evidence type="ECO:0000256" key="1">
    <source>
        <dbReference type="SAM" id="Phobius"/>
    </source>
</evidence>
<reference evidence="2 3" key="1">
    <citation type="submission" date="2019-03" db="EMBL/GenBank/DDBJ databases">
        <title>Genomic Encyclopedia of Type Strains, Phase IV (KMG-IV): sequencing the most valuable type-strain genomes for metagenomic binning, comparative biology and taxonomic classification.</title>
        <authorList>
            <person name="Goeker M."/>
        </authorList>
    </citation>
    <scope>NUCLEOTIDE SEQUENCE [LARGE SCALE GENOMIC DNA]</scope>
    <source>
        <strain evidence="2 3">DSM 25059</strain>
    </source>
</reference>
<feature type="transmembrane region" description="Helical" evidence="1">
    <location>
        <begin position="143"/>
        <end position="163"/>
    </location>
</feature>
<keyword evidence="3" id="KW-1185">Reference proteome</keyword>
<name>A0A4R6FPP5_9SPHN</name>
<evidence type="ECO:0000313" key="3">
    <source>
        <dbReference type="Proteomes" id="UP000295493"/>
    </source>
</evidence>
<dbReference type="EMBL" id="SNWD01000004">
    <property type="protein sequence ID" value="TDN83583.1"/>
    <property type="molecule type" value="Genomic_DNA"/>
</dbReference>
<feature type="transmembrane region" description="Helical" evidence="1">
    <location>
        <begin position="12"/>
        <end position="30"/>
    </location>
</feature>
<comment type="caution">
    <text evidence="2">The sequence shown here is derived from an EMBL/GenBank/DDBJ whole genome shotgun (WGS) entry which is preliminary data.</text>
</comment>
<feature type="transmembrane region" description="Helical" evidence="1">
    <location>
        <begin position="36"/>
        <end position="57"/>
    </location>
</feature>
<evidence type="ECO:0000313" key="2">
    <source>
        <dbReference type="EMBL" id="TDN83583.1"/>
    </source>
</evidence>
<feature type="transmembrane region" description="Helical" evidence="1">
    <location>
        <begin position="103"/>
        <end position="131"/>
    </location>
</feature>
<organism evidence="2 3">
    <name type="scientific">Stakelama pacifica</name>
    <dbReference type="NCBI Taxonomy" id="517720"/>
    <lineage>
        <taxon>Bacteria</taxon>
        <taxon>Pseudomonadati</taxon>
        <taxon>Pseudomonadota</taxon>
        <taxon>Alphaproteobacteria</taxon>
        <taxon>Sphingomonadales</taxon>
        <taxon>Sphingomonadaceae</taxon>
        <taxon>Stakelama</taxon>
    </lineage>
</organism>
<protein>
    <recommendedName>
        <fullName evidence="4">Transmembrane protein</fullName>
    </recommendedName>
</protein>
<feature type="transmembrane region" description="Helical" evidence="1">
    <location>
        <begin position="175"/>
        <end position="192"/>
    </location>
</feature>
<keyword evidence="1" id="KW-0812">Transmembrane</keyword>
<dbReference type="Proteomes" id="UP000295493">
    <property type="component" value="Unassembled WGS sequence"/>
</dbReference>
<feature type="transmembrane region" description="Helical" evidence="1">
    <location>
        <begin position="78"/>
        <end position="97"/>
    </location>
</feature>
<accession>A0A4R6FPP5</accession>
<dbReference type="AlphaFoldDB" id="A0A4R6FPP5"/>